<gene>
    <name evidence="1" type="ORF">G4177_06815</name>
</gene>
<dbReference type="InterPro" id="IPR017853">
    <property type="entry name" value="GH"/>
</dbReference>
<evidence type="ECO:0000313" key="1">
    <source>
        <dbReference type="EMBL" id="MBE4747890.1"/>
    </source>
</evidence>
<sequence>MVIVSMQGPFYSCGDVHPLPSAATLRAWSTLVPELKADPDVMLELFNEPQNDVTTPLSNLGVPAVGYQQLVNHMRSLVLTADGANYAGKLQGVPLLTDTHGPPRLMYAVHPYYFHIANNATLAADQANWVTASAT</sequence>
<dbReference type="RefSeq" id="WP_193347242.1">
    <property type="nucleotide sequence ID" value="NZ_CBCSIP010000003.1"/>
</dbReference>
<evidence type="ECO:0008006" key="3">
    <source>
        <dbReference type="Google" id="ProtNLM"/>
    </source>
</evidence>
<dbReference type="SUPFAM" id="SSF51445">
    <property type="entry name" value="(Trans)glycosidases"/>
    <property type="match status" value="1"/>
</dbReference>
<proteinExistence type="predicted"/>
<comment type="caution">
    <text evidence="1">The sequence shown here is derived from an EMBL/GenBank/DDBJ whole genome shotgun (WGS) entry which is preliminary data.</text>
</comment>
<evidence type="ECO:0000313" key="2">
    <source>
        <dbReference type="Proteomes" id="UP001516472"/>
    </source>
</evidence>
<reference evidence="1 2" key="1">
    <citation type="submission" date="2020-02" db="EMBL/GenBank/DDBJ databases">
        <authorList>
            <person name="Babadi Z.K."/>
            <person name="Risdian C."/>
            <person name="Ebrahimipour G.H."/>
            <person name="Wink J."/>
        </authorList>
    </citation>
    <scope>NUCLEOTIDE SEQUENCE [LARGE SCALE GENOMIC DNA]</scope>
    <source>
        <strain evidence="1 2">ZKHCc1 1396</strain>
    </source>
</reference>
<dbReference type="Gene3D" id="3.20.20.80">
    <property type="entry name" value="Glycosidases"/>
    <property type="match status" value="1"/>
</dbReference>
<protein>
    <recommendedName>
        <fullName evidence="3">Glycoside hydrolase family 5 domain-containing protein</fullName>
    </recommendedName>
</protein>
<dbReference type="Proteomes" id="UP001516472">
    <property type="component" value="Unassembled WGS sequence"/>
</dbReference>
<accession>A0ABR9PJ15</accession>
<keyword evidence="2" id="KW-1185">Reference proteome</keyword>
<organism evidence="1 2">
    <name type="scientific">Corallococcus soli</name>
    <dbReference type="NCBI Taxonomy" id="2710757"/>
    <lineage>
        <taxon>Bacteria</taxon>
        <taxon>Pseudomonadati</taxon>
        <taxon>Myxococcota</taxon>
        <taxon>Myxococcia</taxon>
        <taxon>Myxococcales</taxon>
        <taxon>Cystobacterineae</taxon>
        <taxon>Myxococcaceae</taxon>
        <taxon>Corallococcus</taxon>
    </lineage>
</organism>
<dbReference type="EMBL" id="JAAIYO010000001">
    <property type="protein sequence ID" value="MBE4747890.1"/>
    <property type="molecule type" value="Genomic_DNA"/>
</dbReference>
<name>A0ABR9PJ15_9BACT</name>